<dbReference type="AlphaFoldDB" id="A0A409XGF4"/>
<proteinExistence type="predicted"/>
<name>A0A409XGF4_PSICY</name>
<dbReference type="EMBL" id="NHYD01001815">
    <property type="protein sequence ID" value="PPQ89831.1"/>
    <property type="molecule type" value="Genomic_DNA"/>
</dbReference>
<feature type="transmembrane region" description="Helical" evidence="1">
    <location>
        <begin position="134"/>
        <end position="155"/>
    </location>
</feature>
<feature type="transmembrane region" description="Helical" evidence="1">
    <location>
        <begin position="71"/>
        <end position="92"/>
    </location>
</feature>
<organism evidence="2 3">
    <name type="scientific">Psilocybe cyanescens</name>
    <dbReference type="NCBI Taxonomy" id="93625"/>
    <lineage>
        <taxon>Eukaryota</taxon>
        <taxon>Fungi</taxon>
        <taxon>Dikarya</taxon>
        <taxon>Basidiomycota</taxon>
        <taxon>Agaricomycotina</taxon>
        <taxon>Agaricomycetes</taxon>
        <taxon>Agaricomycetidae</taxon>
        <taxon>Agaricales</taxon>
        <taxon>Agaricineae</taxon>
        <taxon>Strophariaceae</taxon>
        <taxon>Psilocybe</taxon>
    </lineage>
</organism>
<feature type="transmembrane region" description="Helical" evidence="1">
    <location>
        <begin position="175"/>
        <end position="199"/>
    </location>
</feature>
<sequence length="355" mass="39262">MAMIDMTSNSTVSPFDATNPLAYLPPSMSHELTIASYILVGALVVQIWDILNNIGTDYMLLKKHPLKLPAVVYCISRISTLIYLLVVTIYETAPIGHCIRLSKLPPWIFMVALPSAALLFYFRVCAMYNNNRSVSALFLVMWLSVVGGCIPSTMGESGARIGPTKYCISTTLKNYVGVVTIVFLVYDSSIFIAISWRLIRLNLADDMGLSFKDVMKAIIFGKKLSKLSKALLQDGQAYYLSTVGFNLAILIVFYIDSIPLVYRALLGLPGFMLINVMACRVYRKTKSGSYLENTTLDLVSIEGPMVFSHPINPPWRPDYIPEGSPRRHVSFQEASEECSGTMPPSYAKAAVSGLC</sequence>
<protein>
    <recommendedName>
        <fullName evidence="4">G-protein coupled receptors family 1 profile domain-containing protein</fullName>
    </recommendedName>
</protein>
<dbReference type="Proteomes" id="UP000283269">
    <property type="component" value="Unassembled WGS sequence"/>
</dbReference>
<feature type="transmembrane region" description="Helical" evidence="1">
    <location>
        <begin position="34"/>
        <end position="51"/>
    </location>
</feature>
<evidence type="ECO:0008006" key="4">
    <source>
        <dbReference type="Google" id="ProtNLM"/>
    </source>
</evidence>
<comment type="caution">
    <text evidence="2">The sequence shown here is derived from an EMBL/GenBank/DDBJ whole genome shotgun (WGS) entry which is preliminary data.</text>
</comment>
<evidence type="ECO:0000313" key="2">
    <source>
        <dbReference type="EMBL" id="PPQ89831.1"/>
    </source>
</evidence>
<keyword evidence="1" id="KW-1133">Transmembrane helix</keyword>
<evidence type="ECO:0000313" key="3">
    <source>
        <dbReference type="Proteomes" id="UP000283269"/>
    </source>
</evidence>
<dbReference type="InParanoid" id="A0A409XGF4"/>
<feature type="transmembrane region" description="Helical" evidence="1">
    <location>
        <begin position="261"/>
        <end position="282"/>
    </location>
</feature>
<accession>A0A409XGF4</accession>
<keyword evidence="3" id="KW-1185">Reference proteome</keyword>
<gene>
    <name evidence="2" type="ORF">CVT25_007532</name>
</gene>
<dbReference type="OrthoDB" id="3038990at2759"/>
<feature type="transmembrane region" description="Helical" evidence="1">
    <location>
        <begin position="237"/>
        <end position="255"/>
    </location>
</feature>
<keyword evidence="1" id="KW-0812">Transmembrane</keyword>
<keyword evidence="1" id="KW-0472">Membrane</keyword>
<reference evidence="2 3" key="1">
    <citation type="journal article" date="2018" name="Evol. Lett.">
        <title>Horizontal gene cluster transfer increased hallucinogenic mushroom diversity.</title>
        <authorList>
            <person name="Reynolds H.T."/>
            <person name="Vijayakumar V."/>
            <person name="Gluck-Thaler E."/>
            <person name="Korotkin H.B."/>
            <person name="Matheny P.B."/>
            <person name="Slot J.C."/>
        </authorList>
    </citation>
    <scope>NUCLEOTIDE SEQUENCE [LARGE SCALE GENOMIC DNA]</scope>
    <source>
        <strain evidence="2 3">2631</strain>
    </source>
</reference>
<feature type="transmembrane region" description="Helical" evidence="1">
    <location>
        <begin position="104"/>
        <end position="122"/>
    </location>
</feature>
<evidence type="ECO:0000256" key="1">
    <source>
        <dbReference type="SAM" id="Phobius"/>
    </source>
</evidence>